<dbReference type="Proteomes" id="UP000467841">
    <property type="component" value="Unassembled WGS sequence"/>
</dbReference>
<dbReference type="SUPFAM" id="SSF81383">
    <property type="entry name" value="F-box domain"/>
    <property type="match status" value="1"/>
</dbReference>
<dbReference type="InterPro" id="IPR036047">
    <property type="entry name" value="F-box-like_dom_sf"/>
</dbReference>
<accession>A0A6D2LAH6</accession>
<dbReference type="InterPro" id="IPR001810">
    <property type="entry name" value="F-box_dom"/>
</dbReference>
<name>A0A6D2LAH6_9BRAS</name>
<comment type="caution">
    <text evidence="2">The sequence shown here is derived from an EMBL/GenBank/DDBJ whole genome shotgun (WGS) entry which is preliminary data.</text>
</comment>
<protein>
    <recommendedName>
        <fullName evidence="1">F-box domain-containing protein</fullName>
    </recommendedName>
</protein>
<dbReference type="PROSITE" id="PS50181">
    <property type="entry name" value="FBOX"/>
    <property type="match status" value="1"/>
</dbReference>
<dbReference type="Pfam" id="PF00646">
    <property type="entry name" value="F-box"/>
    <property type="match status" value="1"/>
</dbReference>
<gene>
    <name evidence="2" type="ORF">MERR_LOCUS44135</name>
</gene>
<dbReference type="InterPro" id="IPR013187">
    <property type="entry name" value="F-box-assoc_dom_typ3"/>
</dbReference>
<dbReference type="Gene3D" id="1.20.1280.50">
    <property type="match status" value="1"/>
</dbReference>
<dbReference type="PANTHER" id="PTHR31111:SF138">
    <property type="entry name" value="F-BOX ASSOCIATED DOMAIN-CONTAINING PROTEIN"/>
    <property type="match status" value="1"/>
</dbReference>
<keyword evidence="3" id="KW-1185">Reference proteome</keyword>
<evidence type="ECO:0000313" key="2">
    <source>
        <dbReference type="EMBL" id="CAA7056899.1"/>
    </source>
</evidence>
<proteinExistence type="predicted"/>
<dbReference type="EMBL" id="CACVBM020001662">
    <property type="protein sequence ID" value="CAA7056899.1"/>
    <property type="molecule type" value="Genomic_DNA"/>
</dbReference>
<evidence type="ECO:0000259" key="1">
    <source>
        <dbReference type="PROSITE" id="PS50181"/>
    </source>
</evidence>
<dbReference type="AlphaFoldDB" id="A0A6D2LAH6"/>
<dbReference type="Pfam" id="PF08268">
    <property type="entry name" value="FBA_3"/>
    <property type="match status" value="1"/>
</dbReference>
<sequence length="308" mass="34594">MERRNDRGKEIMKEECIPEDSKKKNMKDKDFVVNLPQELTHDILARTPAKSVVRLAAVSKGWRDMMATKQFVSDVLSHSVEKPRLQFTSVRRMGPVGRKTTTWQRWFHSVPQEPPELWSQKQNQVEMPSLDIGSATNHIAPPVMGSICRYNSSSVVVGNPRCSKFTELPKVNSSERVQARVACALGFDAKRLEYKVVLMIWNPTGTVPGESHILTLECVFPHFPLSSAICLEGLIFYVARSITGQTCIGTLRPGMVVFAPTLLHGGTLHVLVYDVRRKKLDKVQIDGTFYDGGVDCFLNHVDTPALFI</sequence>
<evidence type="ECO:0000313" key="3">
    <source>
        <dbReference type="Proteomes" id="UP000467841"/>
    </source>
</evidence>
<feature type="domain" description="F-box" evidence="1">
    <location>
        <begin position="29"/>
        <end position="75"/>
    </location>
</feature>
<organism evidence="2 3">
    <name type="scientific">Microthlaspi erraticum</name>
    <dbReference type="NCBI Taxonomy" id="1685480"/>
    <lineage>
        <taxon>Eukaryota</taxon>
        <taxon>Viridiplantae</taxon>
        <taxon>Streptophyta</taxon>
        <taxon>Embryophyta</taxon>
        <taxon>Tracheophyta</taxon>
        <taxon>Spermatophyta</taxon>
        <taxon>Magnoliopsida</taxon>
        <taxon>eudicotyledons</taxon>
        <taxon>Gunneridae</taxon>
        <taxon>Pentapetalae</taxon>
        <taxon>rosids</taxon>
        <taxon>malvids</taxon>
        <taxon>Brassicales</taxon>
        <taxon>Brassicaceae</taxon>
        <taxon>Coluteocarpeae</taxon>
        <taxon>Microthlaspi</taxon>
    </lineage>
</organism>
<reference evidence="2" key="1">
    <citation type="submission" date="2020-01" db="EMBL/GenBank/DDBJ databases">
        <authorList>
            <person name="Mishra B."/>
        </authorList>
    </citation>
    <scope>NUCLEOTIDE SEQUENCE [LARGE SCALE GENOMIC DNA]</scope>
</reference>
<dbReference type="PANTHER" id="PTHR31111">
    <property type="entry name" value="BNAA05G37150D PROTEIN-RELATED"/>
    <property type="match status" value="1"/>
</dbReference>